<dbReference type="InterPro" id="IPR009056">
    <property type="entry name" value="Cyt_c-like_dom"/>
</dbReference>
<dbReference type="InterPro" id="IPR010496">
    <property type="entry name" value="AL/BT2_dom"/>
</dbReference>
<name>A0ABW0KU52_9BACT</name>
<dbReference type="InterPro" id="IPR013428">
    <property type="entry name" value="Membrane-bound_put_N"/>
</dbReference>
<dbReference type="Gene3D" id="2.120.10.30">
    <property type="entry name" value="TolB, C-terminal domain"/>
    <property type="match status" value="1"/>
</dbReference>
<keyword evidence="3" id="KW-0732">Signal</keyword>
<dbReference type="InterPro" id="IPR011041">
    <property type="entry name" value="Quinoprot_gluc/sorb_DH_b-prop"/>
</dbReference>
<dbReference type="RefSeq" id="WP_377169562.1">
    <property type="nucleotide sequence ID" value="NZ_JBHSMQ010000007.1"/>
</dbReference>
<evidence type="ECO:0000256" key="1">
    <source>
        <dbReference type="ARBA" id="ARBA00022617"/>
    </source>
</evidence>
<dbReference type="Proteomes" id="UP001596052">
    <property type="component" value="Unassembled WGS sequence"/>
</dbReference>
<evidence type="ECO:0000259" key="7">
    <source>
        <dbReference type="PROSITE" id="PS51007"/>
    </source>
</evidence>
<dbReference type="PANTHER" id="PTHR33546:SF1">
    <property type="entry name" value="LARGE, MULTIFUNCTIONAL SECRETED PROTEIN"/>
    <property type="match status" value="1"/>
</dbReference>
<dbReference type="EMBL" id="JBHSMQ010000007">
    <property type="protein sequence ID" value="MFC5456869.1"/>
    <property type="molecule type" value="Genomic_DNA"/>
</dbReference>
<evidence type="ECO:0000256" key="4">
    <source>
        <dbReference type="ARBA" id="ARBA00023004"/>
    </source>
</evidence>
<dbReference type="InterPro" id="IPR055557">
    <property type="entry name" value="DUF7133"/>
</dbReference>
<evidence type="ECO:0000313" key="8">
    <source>
        <dbReference type="EMBL" id="MFC5456869.1"/>
    </source>
</evidence>
<proteinExistence type="predicted"/>
<dbReference type="Pfam" id="PF13385">
    <property type="entry name" value="Laminin_G_3"/>
    <property type="match status" value="1"/>
</dbReference>
<dbReference type="SMART" id="SM00560">
    <property type="entry name" value="LamGL"/>
    <property type="match status" value="1"/>
</dbReference>
<keyword evidence="2 6" id="KW-0479">Metal-binding</keyword>
<keyword evidence="1 6" id="KW-0349">Heme</keyword>
<dbReference type="PANTHER" id="PTHR33546">
    <property type="entry name" value="LARGE, MULTIFUNCTIONAL SECRETED PROTEIN-RELATED"/>
    <property type="match status" value="1"/>
</dbReference>
<dbReference type="InterPro" id="IPR006558">
    <property type="entry name" value="LamG-like"/>
</dbReference>
<evidence type="ECO:0000256" key="5">
    <source>
        <dbReference type="ARBA" id="ARBA00023157"/>
    </source>
</evidence>
<organism evidence="8 9">
    <name type="scientific">Prosthecobacter fluviatilis</name>
    <dbReference type="NCBI Taxonomy" id="445931"/>
    <lineage>
        <taxon>Bacteria</taxon>
        <taxon>Pseudomonadati</taxon>
        <taxon>Verrucomicrobiota</taxon>
        <taxon>Verrucomicrobiia</taxon>
        <taxon>Verrucomicrobiales</taxon>
        <taxon>Verrucomicrobiaceae</taxon>
        <taxon>Prosthecobacter</taxon>
    </lineage>
</organism>
<keyword evidence="4 6" id="KW-0408">Iron</keyword>
<dbReference type="InterPro" id="IPR036909">
    <property type="entry name" value="Cyt_c-like_dom_sf"/>
</dbReference>
<dbReference type="Gene3D" id="1.10.760.10">
    <property type="entry name" value="Cytochrome c-like domain"/>
    <property type="match status" value="1"/>
</dbReference>
<evidence type="ECO:0000256" key="3">
    <source>
        <dbReference type="ARBA" id="ARBA00022729"/>
    </source>
</evidence>
<evidence type="ECO:0000256" key="6">
    <source>
        <dbReference type="PROSITE-ProRule" id="PRU00433"/>
    </source>
</evidence>
<sequence>MKQFLSLLLLTTALHAEPVSLFDGKTLDGWDYDPKIWRVEDGMITGGSTTEKIKENHFICTKKSYQNFELKLKIKVSGDPTTGMLNSGIQIRSLRVPGGAHMTGYQVDCGAGWFGKIYDEFRRNKVIWAPTPDQQAALDKAVDVLGWNEYRIRAEGPRIQTWINGVQCMDYTETDKNIALDGLLGPQVHSGGVCLVQVKDVTIEELPPTPGAPTWESLGGVDAARKLVAPPPKPQADASEAPKRDISYNNVQGTALTAEEQLKKFRVPEGYEIELVVKESEGLGKFVSVYFDQRGRMWTQTALEYPVDANENPAAAEAVYAAHGKDKVIVYPRESVNGPIPAGGLTNPTVFADGLAIPTGMLPWGNGDTCYVQHGHDLKLYKDTNGDGKADKFEVILTGFGVQDSHLFPHQFTRAPGGWIWMAQGLFNNSKVSKPGSDVVIDYPKCGMARFRPDGNEFEMTSVGPNNIWGLVITGEGETFIQEANDYGYPIMPFHEYAYYPGGMEALKKSYQPDFPPQAEFRMGGTGLSGLALIESGSLRDPKAAYTMAVANPITSKIQTIGMHRDGAYWKLEQLPDLITCDDPFFRPVGLTNGPDGCIYIVDWYNKIISHNEVPRTHPDRDKTRGRIWRVKPKGAKTEVADFMKLSSDKLIAMLGTEPVAKAHLAWQTLADRSGESDDTLVSLSHTASQAVKTTAMTVQALWAFQEHGTRSFQTENLNMLPLKHAAPLLRRTAAEFLGGRLYSFDAHGVSTSRSTAQLRGLAKDADPAVRAAGIRSLGSLLAFVEGPNHGEEETEAIDALLAFAKPSLPGPTIQSSRGPKQIPVREAYDREFERFLVRMFLERHPVVVAKFLDSEAAVKLPVEARVLASLALEPKASASRVAKLLPQLDRAPNDEELLRLAQFPEEPGVGDALKTLLTNEKSRVAVAEKLLAQRTKLDAAKIAPLLTEAAKEMLHRDAGTPARNEGADAGMSARITLALQLIGGFQLTALEGDLVAMVEQRRSVALLNTLRDLHSSASSLLALIAQSDGNLLIRDAALQALAASRAPDAAGKFLALYPSLQPAQRHDALSSIASTKAGAQTIVAALLDKSLPQSDLDGLTIEKLATVLGGDPALEKLQQQLGGIFHEVLLLDGEDTAWVDSKITLNGPFTVEAWVRLSEGINNADSLLGTPGGVDMNFFASKFRVYAGSELKDVCVASKPMTPDLWTHIAVTRDDKNIIRIYQNGELDATGTKPAPAKWENCKIGWSGPNKGTEGAITEFRVWNRARTAVEIRAHFDRSLASHPAIITAASKFGKGARIAKTIDTPPLLTEEQAKALDTKFAQFTALAPKGNAANGKALSALCMACHQIGNAGGQIGPNLSGVGAMGLEAILRNILTPNAAMEPGYRIYRVEMKNGDLIDAFFVSEDKQATIIRQPGLPDRRLDKKDIRSTKFIRRSLMPEGLLDALQEQQVADLLAYLMTLKG</sequence>
<dbReference type="NCBIfam" id="TIGR02603">
    <property type="entry name" value="CxxCH_TIGR02603"/>
    <property type="match status" value="1"/>
</dbReference>
<dbReference type="Pfam" id="PF06439">
    <property type="entry name" value="3keto-disac_hyd"/>
    <property type="match status" value="1"/>
</dbReference>
<evidence type="ECO:0000313" key="9">
    <source>
        <dbReference type="Proteomes" id="UP001596052"/>
    </source>
</evidence>
<dbReference type="Gene3D" id="2.60.120.200">
    <property type="match status" value="1"/>
</dbReference>
<dbReference type="Gene3D" id="2.60.120.560">
    <property type="entry name" value="Exo-inulinase, domain 1"/>
    <property type="match status" value="1"/>
</dbReference>
<dbReference type="Pfam" id="PF23500">
    <property type="entry name" value="DUF7133"/>
    <property type="match status" value="1"/>
</dbReference>
<dbReference type="SUPFAM" id="SSF46626">
    <property type="entry name" value="Cytochrome c"/>
    <property type="match status" value="1"/>
</dbReference>
<dbReference type="SUPFAM" id="SSF49899">
    <property type="entry name" value="Concanavalin A-like lectins/glucanases"/>
    <property type="match status" value="1"/>
</dbReference>
<reference evidence="9" key="1">
    <citation type="journal article" date="2019" name="Int. J. Syst. Evol. Microbiol.">
        <title>The Global Catalogue of Microorganisms (GCM) 10K type strain sequencing project: providing services to taxonomists for standard genome sequencing and annotation.</title>
        <authorList>
            <consortium name="The Broad Institute Genomics Platform"/>
            <consortium name="The Broad Institute Genome Sequencing Center for Infectious Disease"/>
            <person name="Wu L."/>
            <person name="Ma J."/>
        </authorList>
    </citation>
    <scope>NUCLEOTIDE SEQUENCE [LARGE SCALE GENOMIC DNA]</scope>
    <source>
        <strain evidence="9">CGMCC 4.1469</strain>
    </source>
</reference>
<gene>
    <name evidence="8" type="ORF">ACFQDI_18525</name>
</gene>
<dbReference type="InterPro" id="IPR013427">
    <property type="entry name" value="Haem-bd_dom_put"/>
</dbReference>
<comment type="caution">
    <text evidence="8">The sequence shown here is derived from an EMBL/GenBank/DDBJ whole genome shotgun (WGS) entry which is preliminary data.</text>
</comment>
<keyword evidence="9" id="KW-1185">Reference proteome</keyword>
<dbReference type="InterPro" id="IPR011042">
    <property type="entry name" value="6-blade_b-propeller_TolB-like"/>
</dbReference>
<feature type="domain" description="Cytochrome c" evidence="7">
    <location>
        <begin position="1332"/>
        <end position="1464"/>
    </location>
</feature>
<dbReference type="SUPFAM" id="SSF50952">
    <property type="entry name" value="Soluble quinoprotein glucose dehydrogenase"/>
    <property type="match status" value="1"/>
</dbReference>
<dbReference type="InterPro" id="IPR013320">
    <property type="entry name" value="ConA-like_dom_sf"/>
</dbReference>
<protein>
    <submittedName>
        <fullName evidence="8">PVC-type heme-binding CxxCH protein</fullName>
    </submittedName>
</protein>
<dbReference type="NCBIfam" id="TIGR02604">
    <property type="entry name" value="Piru_Ver_Nterm"/>
    <property type="match status" value="1"/>
</dbReference>
<accession>A0ABW0KU52</accession>
<keyword evidence="5" id="KW-1015">Disulfide bond</keyword>
<evidence type="ECO:0000256" key="2">
    <source>
        <dbReference type="ARBA" id="ARBA00022723"/>
    </source>
</evidence>
<dbReference type="PROSITE" id="PS51007">
    <property type="entry name" value="CYTC"/>
    <property type="match status" value="1"/>
</dbReference>